<dbReference type="EMBL" id="CAJNOK010005585">
    <property type="protein sequence ID" value="CAF0977771.1"/>
    <property type="molecule type" value="Genomic_DNA"/>
</dbReference>
<dbReference type="PANTHER" id="PTHR44942">
    <property type="entry name" value="METHYLTRANSF_11 DOMAIN-CONTAINING PROTEIN"/>
    <property type="match status" value="1"/>
</dbReference>
<reference evidence="5" key="1">
    <citation type="submission" date="2021-02" db="EMBL/GenBank/DDBJ databases">
        <authorList>
            <person name="Nowell W R."/>
        </authorList>
    </citation>
    <scope>NUCLEOTIDE SEQUENCE</scope>
</reference>
<evidence type="ECO:0000256" key="2">
    <source>
        <dbReference type="ARBA" id="ARBA00022603"/>
    </source>
</evidence>
<evidence type="ECO:0000256" key="1">
    <source>
        <dbReference type="ARBA" id="ARBA00008361"/>
    </source>
</evidence>
<organism evidence="5 7">
    <name type="scientific">Didymodactylos carnosus</name>
    <dbReference type="NCBI Taxonomy" id="1234261"/>
    <lineage>
        <taxon>Eukaryota</taxon>
        <taxon>Metazoa</taxon>
        <taxon>Spiralia</taxon>
        <taxon>Gnathifera</taxon>
        <taxon>Rotifera</taxon>
        <taxon>Eurotatoria</taxon>
        <taxon>Bdelloidea</taxon>
        <taxon>Philodinida</taxon>
        <taxon>Philodinidae</taxon>
        <taxon>Didymodactylos</taxon>
    </lineage>
</organism>
<keyword evidence="3" id="KW-0808">Transferase</keyword>
<accession>A0A8S2DM56</accession>
<evidence type="ECO:0000313" key="5">
    <source>
        <dbReference type="EMBL" id="CAF0977771.1"/>
    </source>
</evidence>
<proteinExistence type="inferred from homology"/>
<dbReference type="InterPro" id="IPR051052">
    <property type="entry name" value="Diverse_substrate_MTase"/>
</dbReference>
<evidence type="ECO:0000256" key="3">
    <source>
        <dbReference type="ARBA" id="ARBA00022679"/>
    </source>
</evidence>
<gene>
    <name evidence="5" type="ORF">OVA965_LOCUS13421</name>
    <name evidence="6" type="ORF">TMI583_LOCUS13421</name>
</gene>
<dbReference type="InterPro" id="IPR013216">
    <property type="entry name" value="Methyltransf_11"/>
</dbReference>
<evidence type="ECO:0000259" key="4">
    <source>
        <dbReference type="Pfam" id="PF08241"/>
    </source>
</evidence>
<comment type="caution">
    <text evidence="5">The sequence shown here is derived from an EMBL/GenBank/DDBJ whole genome shotgun (WGS) entry which is preliminary data.</text>
</comment>
<dbReference type="PANTHER" id="PTHR44942:SF4">
    <property type="entry name" value="METHYLTRANSFERASE TYPE 11 DOMAIN-CONTAINING PROTEIN"/>
    <property type="match status" value="1"/>
</dbReference>
<keyword evidence="2" id="KW-0489">Methyltransferase</keyword>
<dbReference type="CDD" id="cd02440">
    <property type="entry name" value="AdoMet_MTases"/>
    <property type="match status" value="1"/>
</dbReference>
<sequence length="283" mass="32977">MAKNLHVIAQGFNNQVDVYEDVRPSYPRVAVEFLANELGFNDKSKRKVVVELGSGTGKFTRLLIPYMQEQKSDGGGAIEKLIAVEPSLQMRQKLLEVIKSENTLIQVLDGNGENIPAESHSVDTVVAAQAFHWFATMKTLEEIHRVLKPGGKFLCIWNLLDDRVEWVRQFRDLFERYESGSPQYRLMKWRTVFDDEDHGRRFTYPLKEKHFHWTWQNRTPDQIWNELLSKSYVSAMNKTEQDSLKMEVDNLLDKNLKIYGNNPNDKRVEVPYNTDLAWTQVNK</sequence>
<evidence type="ECO:0000313" key="6">
    <source>
        <dbReference type="EMBL" id="CAF3748381.1"/>
    </source>
</evidence>
<evidence type="ECO:0000313" key="7">
    <source>
        <dbReference type="Proteomes" id="UP000677228"/>
    </source>
</evidence>
<dbReference type="GO" id="GO:0032259">
    <property type="term" value="P:methylation"/>
    <property type="evidence" value="ECO:0007669"/>
    <property type="project" value="UniProtKB-KW"/>
</dbReference>
<comment type="similarity">
    <text evidence="1">Belongs to the methyltransferase superfamily.</text>
</comment>
<protein>
    <recommendedName>
        <fullName evidence="4">Methyltransferase type 11 domain-containing protein</fullName>
    </recommendedName>
</protein>
<name>A0A8S2DM56_9BILA</name>
<dbReference type="GO" id="GO:0008757">
    <property type="term" value="F:S-adenosylmethionine-dependent methyltransferase activity"/>
    <property type="evidence" value="ECO:0007669"/>
    <property type="project" value="InterPro"/>
</dbReference>
<dbReference type="Gene3D" id="3.40.50.150">
    <property type="entry name" value="Vaccinia Virus protein VP39"/>
    <property type="match status" value="1"/>
</dbReference>
<dbReference type="Pfam" id="PF08241">
    <property type="entry name" value="Methyltransf_11"/>
    <property type="match status" value="1"/>
</dbReference>
<dbReference type="EMBL" id="CAJOBA010005589">
    <property type="protein sequence ID" value="CAF3748381.1"/>
    <property type="molecule type" value="Genomic_DNA"/>
</dbReference>
<dbReference type="Proteomes" id="UP000682733">
    <property type="component" value="Unassembled WGS sequence"/>
</dbReference>
<feature type="domain" description="Methyltransferase type 11" evidence="4">
    <location>
        <begin position="51"/>
        <end position="155"/>
    </location>
</feature>
<dbReference type="Proteomes" id="UP000677228">
    <property type="component" value="Unassembled WGS sequence"/>
</dbReference>
<dbReference type="AlphaFoldDB" id="A0A8S2DM56"/>
<dbReference type="SUPFAM" id="SSF53335">
    <property type="entry name" value="S-adenosyl-L-methionine-dependent methyltransferases"/>
    <property type="match status" value="1"/>
</dbReference>
<dbReference type="InterPro" id="IPR029063">
    <property type="entry name" value="SAM-dependent_MTases_sf"/>
</dbReference>